<keyword evidence="2" id="KW-1185">Reference proteome</keyword>
<proteinExistence type="predicted"/>
<evidence type="ECO:0000313" key="1">
    <source>
        <dbReference type="EMBL" id="ONK63818.1"/>
    </source>
</evidence>
<name>A0A5P1ED64_ASPOF</name>
<evidence type="ECO:0000313" key="2">
    <source>
        <dbReference type="Proteomes" id="UP000243459"/>
    </source>
</evidence>
<gene>
    <name evidence="1" type="ORF">A4U43_C07F19260</name>
</gene>
<reference evidence="2" key="1">
    <citation type="journal article" date="2017" name="Nat. Commun.">
        <title>The asparagus genome sheds light on the origin and evolution of a young Y chromosome.</title>
        <authorList>
            <person name="Harkess A."/>
            <person name="Zhou J."/>
            <person name="Xu C."/>
            <person name="Bowers J.E."/>
            <person name="Van der Hulst R."/>
            <person name="Ayyampalayam S."/>
            <person name="Mercati F."/>
            <person name="Riccardi P."/>
            <person name="McKain M.R."/>
            <person name="Kakrana A."/>
            <person name="Tang H."/>
            <person name="Ray J."/>
            <person name="Groenendijk J."/>
            <person name="Arikit S."/>
            <person name="Mathioni S.M."/>
            <person name="Nakano M."/>
            <person name="Shan H."/>
            <person name="Telgmann-Rauber A."/>
            <person name="Kanno A."/>
            <person name="Yue Z."/>
            <person name="Chen H."/>
            <person name="Li W."/>
            <person name="Chen Y."/>
            <person name="Xu X."/>
            <person name="Zhang Y."/>
            <person name="Luo S."/>
            <person name="Chen H."/>
            <person name="Gao J."/>
            <person name="Mao Z."/>
            <person name="Pires J.C."/>
            <person name="Luo M."/>
            <person name="Kudrna D."/>
            <person name="Wing R.A."/>
            <person name="Meyers B.C."/>
            <person name="Yi K."/>
            <person name="Kong H."/>
            <person name="Lavrijsen P."/>
            <person name="Sunseri F."/>
            <person name="Falavigna A."/>
            <person name="Ye Y."/>
            <person name="Leebens-Mack J.H."/>
            <person name="Chen G."/>
        </authorList>
    </citation>
    <scope>NUCLEOTIDE SEQUENCE [LARGE SCALE GENOMIC DNA]</scope>
    <source>
        <strain evidence="2">cv. DH0086</strain>
    </source>
</reference>
<sequence length="222" mass="23993">MSVPQFLVLLELYNPDANTFLTKHGELGLALHDMHKISGIDPLSKKSRPQISLKKFADYLFKNTDSVLDEPICELSPLTVSEVNKLIKRSNAQSYTTAGIEDGFVAGTKFQTFLWDGVKPIGPTTLLAGGSACSPEKLMSSYGNDRGYLQRATSGCKRISSRELAAYPNSSHQGGAPLYLLNGLASTSSIRYDVGADLGGSLPSLSSNNRKLQVEGTRFRGC</sequence>
<accession>A0A5P1ED64</accession>
<organism evidence="1 2">
    <name type="scientific">Asparagus officinalis</name>
    <name type="common">Garden asparagus</name>
    <dbReference type="NCBI Taxonomy" id="4686"/>
    <lineage>
        <taxon>Eukaryota</taxon>
        <taxon>Viridiplantae</taxon>
        <taxon>Streptophyta</taxon>
        <taxon>Embryophyta</taxon>
        <taxon>Tracheophyta</taxon>
        <taxon>Spermatophyta</taxon>
        <taxon>Magnoliopsida</taxon>
        <taxon>Liliopsida</taxon>
        <taxon>Asparagales</taxon>
        <taxon>Asparagaceae</taxon>
        <taxon>Asparagoideae</taxon>
        <taxon>Asparagus</taxon>
    </lineage>
</organism>
<dbReference type="AlphaFoldDB" id="A0A5P1ED64"/>
<dbReference type="Gramene" id="ONK63818">
    <property type="protein sequence ID" value="ONK63818"/>
    <property type="gene ID" value="A4U43_C07F19260"/>
</dbReference>
<dbReference type="EMBL" id="CM007387">
    <property type="protein sequence ID" value="ONK63818.1"/>
    <property type="molecule type" value="Genomic_DNA"/>
</dbReference>
<dbReference type="Proteomes" id="UP000243459">
    <property type="component" value="Chromosome 7"/>
</dbReference>
<protein>
    <submittedName>
        <fullName evidence="1">Uncharacterized protein</fullName>
    </submittedName>
</protein>